<reference evidence="2 3" key="1">
    <citation type="submission" date="2019-06" db="EMBL/GenBank/DDBJ databases">
        <title>Draft genome sequences of 15 bacterial species constituting the stable defined intestinal microbiota of the GM15 gnotobiotic mouse model.</title>
        <authorList>
            <person name="Elie C."/>
            <person name="Mathieu A."/>
            <person name="Saliou A."/>
            <person name="Darnaud M."/>
            <person name="Leulier F."/>
            <person name="Tamellini A."/>
        </authorList>
    </citation>
    <scope>NUCLEOTIDE SEQUENCE [LARGE SCALE GENOMIC DNA]</scope>
    <source>
        <strain evidence="2 3">JM4-15</strain>
    </source>
</reference>
<name>A0A845SYE2_9FIRM</name>
<sequence length="130" mass="14318">MPKDNKIQLNKLFSAEKRQSHLSTAFLAVDRQAGAFSRISFTISMERGSNNEKTSAANHLPLWKGGCGRAFVPLVSTVSPPRDGTLYDGDFKRICRKVKASRNLLEQASRADREQANDHPVPIPAIGRVG</sequence>
<dbReference type="EMBL" id="VIQT01000016">
    <property type="protein sequence ID" value="NDO39938.1"/>
    <property type="molecule type" value="Genomic_DNA"/>
</dbReference>
<protein>
    <submittedName>
        <fullName evidence="2">Uncharacterized protein</fullName>
    </submittedName>
</protein>
<proteinExistence type="predicted"/>
<evidence type="ECO:0000256" key="1">
    <source>
        <dbReference type="SAM" id="MobiDB-lite"/>
    </source>
</evidence>
<dbReference type="Proteomes" id="UP000462501">
    <property type="component" value="Unassembled WGS sequence"/>
</dbReference>
<feature type="region of interest" description="Disordered" evidence="1">
    <location>
        <begin position="107"/>
        <end position="130"/>
    </location>
</feature>
<evidence type="ECO:0000313" key="2">
    <source>
        <dbReference type="EMBL" id="NDO39938.1"/>
    </source>
</evidence>
<comment type="caution">
    <text evidence="2">The sequence shown here is derived from an EMBL/GenBank/DDBJ whole genome shotgun (WGS) entry which is preliminary data.</text>
</comment>
<dbReference type="AlphaFoldDB" id="A0A845SYE2"/>
<accession>A0A845SYE2</accession>
<organism evidence="2 3">
    <name type="scientific">Anaerotruncus colihominis</name>
    <dbReference type="NCBI Taxonomy" id="169435"/>
    <lineage>
        <taxon>Bacteria</taxon>
        <taxon>Bacillati</taxon>
        <taxon>Bacillota</taxon>
        <taxon>Clostridia</taxon>
        <taxon>Eubacteriales</taxon>
        <taxon>Oscillospiraceae</taxon>
        <taxon>Anaerotruncus</taxon>
    </lineage>
</organism>
<gene>
    <name evidence="2" type="ORF">FMM72_11945</name>
</gene>
<evidence type="ECO:0000313" key="3">
    <source>
        <dbReference type="Proteomes" id="UP000462501"/>
    </source>
</evidence>
<dbReference type="RefSeq" id="WP_162221548.1">
    <property type="nucleotide sequence ID" value="NZ_CAMUSJ010000019.1"/>
</dbReference>